<evidence type="ECO:0000256" key="1">
    <source>
        <dbReference type="SAM" id="SignalP"/>
    </source>
</evidence>
<evidence type="ECO:0000313" key="3">
    <source>
        <dbReference type="Proteomes" id="UP001150907"/>
    </source>
</evidence>
<sequence>MRISRVATVLLFAGSAMAWTLPQKIGIYSLIQKLAQQKTGSIEEHIIYGKLAVFLGDMPTAAKLSNALESPQFRDALFSLLSNVNTVRSEAISDPDGVGNIDYLVDRIRKTYAESIKVFFSRWQR</sequence>
<dbReference type="EMBL" id="JANBQF010000053">
    <property type="protein sequence ID" value="KAJ2006619.1"/>
    <property type="molecule type" value="Genomic_DNA"/>
</dbReference>
<comment type="caution">
    <text evidence="2">The sequence shown here is derived from an EMBL/GenBank/DDBJ whole genome shotgun (WGS) entry which is preliminary data.</text>
</comment>
<reference evidence="2" key="1">
    <citation type="submission" date="2022-07" db="EMBL/GenBank/DDBJ databases">
        <title>Phylogenomic reconstructions and comparative analyses of Kickxellomycotina fungi.</title>
        <authorList>
            <person name="Reynolds N.K."/>
            <person name="Stajich J.E."/>
            <person name="Barry K."/>
            <person name="Grigoriev I.V."/>
            <person name="Crous P."/>
            <person name="Smith M.E."/>
        </authorList>
    </citation>
    <scope>NUCLEOTIDE SEQUENCE</scope>
    <source>
        <strain evidence="2">IMI 214461</strain>
    </source>
</reference>
<name>A0A9W8BL35_9FUNG</name>
<feature type="signal peptide" evidence="1">
    <location>
        <begin position="1"/>
        <end position="18"/>
    </location>
</feature>
<proteinExistence type="predicted"/>
<dbReference type="Proteomes" id="UP001150907">
    <property type="component" value="Unassembled WGS sequence"/>
</dbReference>
<keyword evidence="1" id="KW-0732">Signal</keyword>
<evidence type="ECO:0000313" key="2">
    <source>
        <dbReference type="EMBL" id="KAJ2006619.1"/>
    </source>
</evidence>
<keyword evidence="3" id="KW-1185">Reference proteome</keyword>
<gene>
    <name evidence="2" type="ORF">H4R26_001259</name>
</gene>
<organism evidence="2 3">
    <name type="scientific">Coemansia thaxteri</name>
    <dbReference type="NCBI Taxonomy" id="2663907"/>
    <lineage>
        <taxon>Eukaryota</taxon>
        <taxon>Fungi</taxon>
        <taxon>Fungi incertae sedis</taxon>
        <taxon>Zoopagomycota</taxon>
        <taxon>Kickxellomycotina</taxon>
        <taxon>Kickxellomycetes</taxon>
        <taxon>Kickxellales</taxon>
        <taxon>Kickxellaceae</taxon>
        <taxon>Coemansia</taxon>
    </lineage>
</organism>
<dbReference type="OrthoDB" id="5541310at2759"/>
<accession>A0A9W8BL35</accession>
<protein>
    <submittedName>
        <fullName evidence="2">Uncharacterized protein</fullName>
    </submittedName>
</protein>
<dbReference type="AlphaFoldDB" id="A0A9W8BL35"/>
<feature type="chain" id="PRO_5040920084" evidence="1">
    <location>
        <begin position="19"/>
        <end position="125"/>
    </location>
</feature>